<dbReference type="InterPro" id="IPR036034">
    <property type="entry name" value="PDZ_sf"/>
</dbReference>
<proteinExistence type="inferred from homology"/>
<feature type="chain" id="PRO_5045064550" evidence="7">
    <location>
        <begin position="27"/>
        <end position="459"/>
    </location>
</feature>
<dbReference type="EMBL" id="JBHUFP010000005">
    <property type="protein sequence ID" value="MFD1805862.1"/>
    <property type="molecule type" value="Genomic_DNA"/>
</dbReference>
<feature type="signal peptide" evidence="7">
    <location>
        <begin position="1"/>
        <end position="26"/>
    </location>
</feature>
<evidence type="ECO:0000256" key="3">
    <source>
        <dbReference type="ARBA" id="ARBA00022729"/>
    </source>
</evidence>
<evidence type="ECO:0000256" key="6">
    <source>
        <dbReference type="ARBA" id="ARBA00022825"/>
    </source>
</evidence>
<dbReference type="SUPFAM" id="SSF50156">
    <property type="entry name" value="PDZ domain-like"/>
    <property type="match status" value="2"/>
</dbReference>
<sequence length="459" mass="48631">MKKRNFLLTSIALGLSILSTPTISQASLPAYVEGQQVPSLAPMLEKVLPAVVSISVEGKAKSNAPSQFHGIPEEFRFFFGPDIFNDRAPRNFRGIGSGVIINAEKGYVLTNNHVIDSADKITVQLQDGRELSAKVIGADELSDVALIQIEKPKNLIALKIADSDKLRVGDFTVAIGNPFGLGQTVTSGIVSALGRSTGSDSGTYENYIQTDAAVNRGNSGGPLVNLQGELIGINTAIISPSGGNAGIAFAIPSNMANNLVQQILEFGEVRRGMLGIKGGELNADLAKAFDIEAQQGAFISEVLPNSAAEKAGLKAGDVIIAMNGQKISSFAEMRAKIATSGAGKEIELTYLRDGKKQTSKVTLQSDDQTQADASSLLPALTGAEMSNYDEKGLKGVAITRVAPKSIAEQRGLKKDDIIVGVNRQKVENLGQLRKILDTKPSAIALNIVRGENNFYLLIQ</sequence>
<dbReference type="Pfam" id="PF00595">
    <property type="entry name" value="PDZ"/>
    <property type="match status" value="2"/>
</dbReference>
<organism evidence="9 10">
    <name type="scientific">Pasteurella oralis</name>
    <dbReference type="NCBI Taxonomy" id="1071947"/>
    <lineage>
        <taxon>Bacteria</taxon>
        <taxon>Pseudomonadati</taxon>
        <taxon>Pseudomonadota</taxon>
        <taxon>Gammaproteobacteria</taxon>
        <taxon>Pasteurellales</taxon>
        <taxon>Pasteurellaceae</taxon>
        <taxon>Pasteurella</taxon>
    </lineage>
</organism>
<dbReference type="PRINTS" id="PR00834">
    <property type="entry name" value="PROTEASES2C"/>
</dbReference>
<reference evidence="10" key="1">
    <citation type="journal article" date="2019" name="Int. J. Syst. Evol. Microbiol.">
        <title>The Global Catalogue of Microorganisms (GCM) 10K type strain sequencing project: providing services to taxonomists for standard genome sequencing and annotation.</title>
        <authorList>
            <consortium name="The Broad Institute Genomics Platform"/>
            <consortium name="The Broad Institute Genome Sequencing Center for Infectious Disease"/>
            <person name="Wu L."/>
            <person name="Ma J."/>
        </authorList>
    </citation>
    <scope>NUCLEOTIDE SEQUENCE [LARGE SCALE GENOMIC DNA]</scope>
    <source>
        <strain evidence="10">CCM 7950</strain>
    </source>
</reference>
<comment type="caution">
    <text evidence="9">The sequence shown here is derived from an EMBL/GenBank/DDBJ whole genome shotgun (WGS) entry which is preliminary data.</text>
</comment>
<dbReference type="GO" id="GO:0016787">
    <property type="term" value="F:hydrolase activity"/>
    <property type="evidence" value="ECO:0007669"/>
    <property type="project" value="UniProtKB-KW"/>
</dbReference>
<dbReference type="InterPro" id="IPR011782">
    <property type="entry name" value="Pept_S1C_Do"/>
</dbReference>
<dbReference type="InterPro" id="IPR001478">
    <property type="entry name" value="PDZ"/>
</dbReference>
<dbReference type="InterPro" id="IPR001940">
    <property type="entry name" value="Peptidase_S1C"/>
</dbReference>
<dbReference type="SMART" id="SM00228">
    <property type="entry name" value="PDZ"/>
    <property type="match status" value="2"/>
</dbReference>
<evidence type="ECO:0000259" key="8">
    <source>
        <dbReference type="PROSITE" id="PS50106"/>
    </source>
</evidence>
<evidence type="ECO:0000313" key="10">
    <source>
        <dbReference type="Proteomes" id="UP001597420"/>
    </source>
</evidence>
<keyword evidence="5 9" id="KW-0378">Hydrolase</keyword>
<gene>
    <name evidence="9" type="ORF">ACFSAV_05630</name>
</gene>
<dbReference type="Proteomes" id="UP001597420">
    <property type="component" value="Unassembled WGS sequence"/>
</dbReference>
<comment type="similarity">
    <text evidence="1">Belongs to the peptidase S1C family.</text>
</comment>
<dbReference type="Pfam" id="PF13365">
    <property type="entry name" value="Trypsin_2"/>
    <property type="match status" value="1"/>
</dbReference>
<feature type="domain" description="PDZ" evidence="8">
    <location>
        <begin position="263"/>
        <end position="354"/>
    </location>
</feature>
<dbReference type="RefSeq" id="WP_379097207.1">
    <property type="nucleotide sequence ID" value="NZ_JBHUFP010000005.1"/>
</dbReference>
<dbReference type="PANTHER" id="PTHR22939:SF129">
    <property type="entry name" value="SERINE PROTEASE HTRA2, MITOCHONDRIAL"/>
    <property type="match status" value="1"/>
</dbReference>
<keyword evidence="3 7" id="KW-0732">Signal</keyword>
<evidence type="ECO:0000256" key="7">
    <source>
        <dbReference type="SAM" id="SignalP"/>
    </source>
</evidence>
<evidence type="ECO:0000256" key="4">
    <source>
        <dbReference type="ARBA" id="ARBA00022737"/>
    </source>
</evidence>
<dbReference type="NCBIfam" id="TIGR02037">
    <property type="entry name" value="degP_htrA_DO"/>
    <property type="match status" value="1"/>
</dbReference>
<keyword evidence="6" id="KW-0720">Serine protease</keyword>
<protein>
    <submittedName>
        <fullName evidence="9">Do family serine endopeptidase</fullName>
        <ecNumber evidence="9">3.4.21.107</ecNumber>
    </submittedName>
</protein>
<keyword evidence="2" id="KW-0645">Protease</keyword>
<dbReference type="CDD" id="cd23084">
    <property type="entry name" value="cpPDZ2_DegP-like"/>
    <property type="match status" value="1"/>
</dbReference>
<dbReference type="PROSITE" id="PS50106">
    <property type="entry name" value="PDZ"/>
    <property type="match status" value="2"/>
</dbReference>
<evidence type="ECO:0000313" key="9">
    <source>
        <dbReference type="EMBL" id="MFD1805862.1"/>
    </source>
</evidence>
<accession>A0ABW4NW75</accession>
<feature type="domain" description="PDZ" evidence="8">
    <location>
        <begin position="360"/>
        <end position="451"/>
    </location>
</feature>
<keyword evidence="10" id="KW-1185">Reference proteome</keyword>
<dbReference type="CDD" id="cd10839">
    <property type="entry name" value="cpPDZ1_DegP-like"/>
    <property type="match status" value="1"/>
</dbReference>
<dbReference type="InterPro" id="IPR009003">
    <property type="entry name" value="Peptidase_S1_PA"/>
</dbReference>
<evidence type="ECO:0000256" key="5">
    <source>
        <dbReference type="ARBA" id="ARBA00022801"/>
    </source>
</evidence>
<dbReference type="Gene3D" id="2.40.10.120">
    <property type="match status" value="1"/>
</dbReference>
<dbReference type="EC" id="3.4.21.107" evidence="9"/>
<dbReference type="SUPFAM" id="SSF50494">
    <property type="entry name" value="Trypsin-like serine proteases"/>
    <property type="match status" value="1"/>
</dbReference>
<dbReference type="PANTHER" id="PTHR22939">
    <property type="entry name" value="SERINE PROTEASE FAMILY S1C HTRA-RELATED"/>
    <property type="match status" value="1"/>
</dbReference>
<dbReference type="Gene3D" id="2.30.42.10">
    <property type="match status" value="2"/>
</dbReference>
<evidence type="ECO:0000256" key="1">
    <source>
        <dbReference type="ARBA" id="ARBA00010541"/>
    </source>
</evidence>
<evidence type="ECO:0000256" key="2">
    <source>
        <dbReference type="ARBA" id="ARBA00022670"/>
    </source>
</evidence>
<keyword evidence="4" id="KW-0677">Repeat</keyword>
<name>A0ABW4NW75_9PAST</name>